<comment type="caution">
    <text evidence="2">The sequence shown here is derived from an EMBL/GenBank/DDBJ whole genome shotgun (WGS) entry which is preliminary data.</text>
</comment>
<sequence length="361" mass="41401">MFPKHFTPPSYTAFQALQRFSQVSEWLYNRPITWDRSSWQPRKTPWQKLAVWYFLSLIVPSFAINTIFILLRQLVSYQKDPNVSVVTEIFIILGSCGYTVAVSVLLTETFKSDEFRVMLKFLRKFQGHSSHPSDLFGLFLHGFILAVIIPPWTCCTLPILQPKMDPTYLWFRNVSIIPHTFKIISRSLIIFVSMLHACSELFGFAIIASNVTLTLNGCLKVGKTGDQQTEFVTCSQVVSNLRKYRQLQIFSTVVNHISSYILPVVPYAITFCLGSVFVTIFGLGGTVVPKMADVSVNSANFVRYWQLQRVSRYLSRVLKSFRYLRLDGEQFVRFGFRPGQTTLVNEFVQAQIEPSLPLKKN</sequence>
<keyword evidence="1" id="KW-0472">Membrane</keyword>
<organism evidence="2 3">
    <name type="scientific">Folsomia candida</name>
    <name type="common">Springtail</name>
    <dbReference type="NCBI Taxonomy" id="158441"/>
    <lineage>
        <taxon>Eukaryota</taxon>
        <taxon>Metazoa</taxon>
        <taxon>Ecdysozoa</taxon>
        <taxon>Arthropoda</taxon>
        <taxon>Hexapoda</taxon>
        <taxon>Collembola</taxon>
        <taxon>Entomobryomorpha</taxon>
        <taxon>Isotomoidea</taxon>
        <taxon>Isotomidae</taxon>
        <taxon>Proisotominae</taxon>
        <taxon>Folsomia</taxon>
    </lineage>
</organism>
<keyword evidence="1" id="KW-1133">Transmembrane helix</keyword>
<dbReference type="AlphaFoldDB" id="A0A226D3T6"/>
<proteinExistence type="predicted"/>
<feature type="transmembrane region" description="Helical" evidence="1">
    <location>
        <begin position="260"/>
        <end position="283"/>
    </location>
</feature>
<name>A0A226D3T6_FOLCA</name>
<feature type="transmembrane region" description="Helical" evidence="1">
    <location>
        <begin position="83"/>
        <end position="106"/>
    </location>
</feature>
<feature type="transmembrane region" description="Helical" evidence="1">
    <location>
        <begin position="188"/>
        <end position="207"/>
    </location>
</feature>
<evidence type="ECO:0000313" key="3">
    <source>
        <dbReference type="Proteomes" id="UP000198287"/>
    </source>
</evidence>
<evidence type="ECO:0000256" key="1">
    <source>
        <dbReference type="SAM" id="Phobius"/>
    </source>
</evidence>
<dbReference type="EMBL" id="LNIX01000034">
    <property type="protein sequence ID" value="OXA40232.1"/>
    <property type="molecule type" value="Genomic_DNA"/>
</dbReference>
<evidence type="ECO:0000313" key="2">
    <source>
        <dbReference type="EMBL" id="OXA40232.1"/>
    </source>
</evidence>
<reference evidence="2 3" key="1">
    <citation type="submission" date="2015-12" db="EMBL/GenBank/DDBJ databases">
        <title>The genome of Folsomia candida.</title>
        <authorList>
            <person name="Faddeeva A."/>
            <person name="Derks M.F."/>
            <person name="Anvar Y."/>
            <person name="Smit S."/>
            <person name="Van Straalen N."/>
            <person name="Roelofs D."/>
        </authorList>
    </citation>
    <scope>NUCLEOTIDE SEQUENCE [LARGE SCALE GENOMIC DNA]</scope>
    <source>
        <strain evidence="2 3">VU population</strain>
        <tissue evidence="2">Whole body</tissue>
    </source>
</reference>
<accession>A0A226D3T6</accession>
<feature type="transmembrane region" description="Helical" evidence="1">
    <location>
        <begin position="50"/>
        <end position="71"/>
    </location>
</feature>
<keyword evidence="3" id="KW-1185">Reference proteome</keyword>
<keyword evidence="1" id="KW-0812">Transmembrane</keyword>
<feature type="transmembrane region" description="Helical" evidence="1">
    <location>
        <begin position="138"/>
        <end position="160"/>
    </location>
</feature>
<dbReference type="Proteomes" id="UP000198287">
    <property type="component" value="Unassembled WGS sequence"/>
</dbReference>
<gene>
    <name evidence="2" type="ORF">Fcan01_25008</name>
</gene>
<protein>
    <submittedName>
        <fullName evidence="2">Uncharacterized protein</fullName>
    </submittedName>
</protein>